<feature type="chain" id="PRO_5036744675" description="DUF1353 domain-containing protein" evidence="2">
    <location>
        <begin position="19"/>
        <end position="289"/>
    </location>
</feature>
<evidence type="ECO:0000256" key="2">
    <source>
        <dbReference type="SAM" id="SignalP"/>
    </source>
</evidence>
<evidence type="ECO:0000313" key="4">
    <source>
        <dbReference type="Proteomes" id="UP000612855"/>
    </source>
</evidence>
<sequence length="289" mass="31189">MKPALLPLLVLPLLSACATTGPETRSEASFCASDLGALCTFVNAPLQLAAQIVTLPNRPYPFRPLSEPLNFVDAAGRNWVAPKGILTDGASIPPVFLSMFGSPTDPKFAKAGALHDSYCGIGNERTPYYHTRPWKETHRMFYEALRVSGTPERQAKTLFAAVYMAGPRWLFSRAEPVVSSQGAPYDPAARYEERGDLDGIPEADLRASLARVIAAIEGGNLTVAQIERMIDMELQRLEIKRDARIALDRPDADDIWTMSEGGAEQESPSEGAEEPGDTGGTGDPGQSGL</sequence>
<proteinExistence type="predicted"/>
<protein>
    <recommendedName>
        <fullName evidence="5">DUF1353 domain-containing protein</fullName>
    </recommendedName>
</protein>
<evidence type="ECO:0000256" key="1">
    <source>
        <dbReference type="SAM" id="MobiDB-lite"/>
    </source>
</evidence>
<evidence type="ECO:0008006" key="5">
    <source>
        <dbReference type="Google" id="ProtNLM"/>
    </source>
</evidence>
<feature type="compositionally biased region" description="Gly residues" evidence="1">
    <location>
        <begin position="277"/>
        <end position="289"/>
    </location>
</feature>
<dbReference type="Proteomes" id="UP000612855">
    <property type="component" value="Unassembled WGS sequence"/>
</dbReference>
<feature type="region of interest" description="Disordered" evidence="1">
    <location>
        <begin position="250"/>
        <end position="289"/>
    </location>
</feature>
<accession>A0A916ZZ26</accession>
<dbReference type="PROSITE" id="PS51257">
    <property type="entry name" value="PROKAR_LIPOPROTEIN"/>
    <property type="match status" value="1"/>
</dbReference>
<keyword evidence="4" id="KW-1185">Reference proteome</keyword>
<name>A0A916ZZ26_9RHOB</name>
<evidence type="ECO:0000313" key="3">
    <source>
        <dbReference type="EMBL" id="GGE19599.1"/>
    </source>
</evidence>
<reference evidence="4" key="1">
    <citation type="journal article" date="2019" name="Int. J. Syst. Evol. Microbiol.">
        <title>The Global Catalogue of Microorganisms (GCM) 10K type strain sequencing project: providing services to taxonomists for standard genome sequencing and annotation.</title>
        <authorList>
            <consortium name="The Broad Institute Genomics Platform"/>
            <consortium name="The Broad Institute Genome Sequencing Center for Infectious Disease"/>
            <person name="Wu L."/>
            <person name="Ma J."/>
        </authorList>
    </citation>
    <scope>NUCLEOTIDE SEQUENCE [LARGE SCALE GENOMIC DNA]</scope>
    <source>
        <strain evidence="4">CGMCC 1.12664</strain>
    </source>
</reference>
<dbReference type="InterPro" id="IPR010767">
    <property type="entry name" value="Phage_CGC-2007_Cje0229"/>
</dbReference>
<feature type="signal peptide" evidence="2">
    <location>
        <begin position="1"/>
        <end position="18"/>
    </location>
</feature>
<comment type="caution">
    <text evidence="3">The sequence shown here is derived from an EMBL/GenBank/DDBJ whole genome shotgun (WGS) entry which is preliminary data.</text>
</comment>
<dbReference type="EMBL" id="BMFJ01000001">
    <property type="protein sequence ID" value="GGE19599.1"/>
    <property type="molecule type" value="Genomic_DNA"/>
</dbReference>
<organism evidence="3 4">
    <name type="scientific">Primorskyibacter flagellatus</name>
    <dbReference type="NCBI Taxonomy" id="1387277"/>
    <lineage>
        <taxon>Bacteria</taxon>
        <taxon>Pseudomonadati</taxon>
        <taxon>Pseudomonadota</taxon>
        <taxon>Alphaproteobacteria</taxon>
        <taxon>Rhodobacterales</taxon>
        <taxon>Roseobacteraceae</taxon>
        <taxon>Primorskyibacter</taxon>
    </lineage>
</organism>
<dbReference type="RefSeq" id="WP_188476087.1">
    <property type="nucleotide sequence ID" value="NZ_BMFJ01000001.1"/>
</dbReference>
<dbReference type="AlphaFoldDB" id="A0A916ZZ26"/>
<dbReference type="Pfam" id="PF07087">
    <property type="entry name" value="DUF1353"/>
    <property type="match status" value="1"/>
</dbReference>
<gene>
    <name evidence="3" type="ORF">GCM10011360_05430</name>
</gene>
<keyword evidence="2" id="KW-0732">Signal</keyword>